<sequence>MQRRAAIKAFGKRFAADFFQPIAPRLTCAGSLQKFRADINASARLVPGEAHADLIVDRP</sequence>
<protein>
    <submittedName>
        <fullName evidence="1">Uncharacterized protein</fullName>
    </submittedName>
</protein>
<dbReference type="Proteomes" id="UP000199184">
    <property type="component" value="Unassembled WGS sequence"/>
</dbReference>
<name>A0A1C3VVV0_9BRAD</name>
<dbReference type="EMBL" id="FMAI01000005">
    <property type="protein sequence ID" value="SCB31891.1"/>
    <property type="molecule type" value="Genomic_DNA"/>
</dbReference>
<accession>A0A1C3VVV0</accession>
<evidence type="ECO:0000313" key="2">
    <source>
        <dbReference type="Proteomes" id="UP000199184"/>
    </source>
</evidence>
<proteinExistence type="predicted"/>
<dbReference type="AlphaFoldDB" id="A0A1C3VVV0"/>
<reference evidence="2" key="1">
    <citation type="submission" date="2016-08" db="EMBL/GenBank/DDBJ databases">
        <authorList>
            <person name="Varghese N."/>
            <person name="Submissions Spin"/>
        </authorList>
    </citation>
    <scope>NUCLEOTIDE SEQUENCE [LARGE SCALE GENOMIC DNA]</scope>
    <source>
        <strain evidence="2">ERR11</strain>
    </source>
</reference>
<gene>
    <name evidence="1" type="ORF">GA0061098_1005338</name>
</gene>
<evidence type="ECO:0000313" key="1">
    <source>
        <dbReference type="EMBL" id="SCB31891.1"/>
    </source>
</evidence>
<keyword evidence="2" id="KW-1185">Reference proteome</keyword>
<organism evidence="1 2">
    <name type="scientific">Bradyrhizobium shewense</name>
    <dbReference type="NCBI Taxonomy" id="1761772"/>
    <lineage>
        <taxon>Bacteria</taxon>
        <taxon>Pseudomonadati</taxon>
        <taxon>Pseudomonadota</taxon>
        <taxon>Alphaproteobacteria</taxon>
        <taxon>Hyphomicrobiales</taxon>
        <taxon>Nitrobacteraceae</taxon>
        <taxon>Bradyrhizobium</taxon>
    </lineage>
</organism>